<organism evidence="1 2">
    <name type="scientific">Xenorhabdus miraniensis</name>
    <dbReference type="NCBI Taxonomy" id="351674"/>
    <lineage>
        <taxon>Bacteria</taxon>
        <taxon>Pseudomonadati</taxon>
        <taxon>Pseudomonadota</taxon>
        <taxon>Gammaproteobacteria</taxon>
        <taxon>Enterobacterales</taxon>
        <taxon>Morganellaceae</taxon>
        <taxon>Xenorhabdus</taxon>
    </lineage>
</organism>
<gene>
    <name evidence="1" type="ORF">Xmir_02598</name>
</gene>
<dbReference type="Proteomes" id="UP000221980">
    <property type="component" value="Unassembled WGS sequence"/>
</dbReference>
<comment type="caution">
    <text evidence="1">The sequence shown here is derived from an EMBL/GenBank/DDBJ whole genome shotgun (WGS) entry which is preliminary data.</text>
</comment>
<keyword evidence="2" id="KW-1185">Reference proteome</keyword>
<reference evidence="1 2" key="1">
    <citation type="journal article" date="2017" name="Nat. Microbiol.">
        <title>Natural product diversity associated with the nematode symbionts Photorhabdus and Xenorhabdus.</title>
        <authorList>
            <person name="Tobias N.J."/>
            <person name="Wolff H."/>
            <person name="Djahanschiri B."/>
            <person name="Grundmann F."/>
            <person name="Kronenwerth M."/>
            <person name="Shi Y.M."/>
            <person name="Simonyi S."/>
            <person name="Grun P."/>
            <person name="Shapiro-Ilan D."/>
            <person name="Pidot S.J."/>
            <person name="Stinear T.P."/>
            <person name="Ebersberger I."/>
            <person name="Bode H.B."/>
        </authorList>
    </citation>
    <scope>NUCLEOTIDE SEQUENCE [LARGE SCALE GENOMIC DNA]</scope>
    <source>
        <strain evidence="1 2">DSM 17902</strain>
    </source>
</reference>
<dbReference type="AlphaFoldDB" id="A0A2D0JNV2"/>
<name>A0A2D0JNV2_9GAMM</name>
<accession>A0A2D0JNV2</accession>
<evidence type="ECO:0000313" key="2">
    <source>
        <dbReference type="Proteomes" id="UP000221980"/>
    </source>
</evidence>
<proteinExistence type="predicted"/>
<dbReference type="EMBL" id="NITZ01000013">
    <property type="protein sequence ID" value="PHM48001.1"/>
    <property type="molecule type" value="Genomic_DNA"/>
</dbReference>
<evidence type="ECO:0000313" key="1">
    <source>
        <dbReference type="EMBL" id="PHM48001.1"/>
    </source>
</evidence>
<protein>
    <submittedName>
        <fullName evidence="1">Uncharacterized protein</fullName>
    </submittedName>
</protein>
<sequence length="36" mass="4588">MKTLWFQKSNIMNYFFTAHKQNDSENRFYKQFYLSM</sequence>